<evidence type="ECO:0000256" key="2">
    <source>
        <dbReference type="ARBA" id="ARBA00023125"/>
    </source>
</evidence>
<gene>
    <name evidence="5" type="ORF">NAS2_0270</name>
</gene>
<keyword evidence="6" id="KW-1185">Reference proteome</keyword>
<dbReference type="GeneID" id="55584087"/>
<dbReference type="OrthoDB" id="14434at2157"/>
<dbReference type="Pfam" id="PF13404">
    <property type="entry name" value="HTH_AsnC-type"/>
    <property type="match status" value="1"/>
</dbReference>
<dbReference type="InterPro" id="IPR019887">
    <property type="entry name" value="Tscrpt_reg_AsnC/Lrp_C"/>
</dbReference>
<dbReference type="InterPro" id="IPR019888">
    <property type="entry name" value="Tscrpt_reg_AsnC-like"/>
</dbReference>
<dbReference type="PANTHER" id="PTHR43413:SF4">
    <property type="entry name" value="HTH-TYPE TRANSCRIPTIONAL REGULATOR LYSM"/>
    <property type="match status" value="1"/>
</dbReference>
<reference evidence="5 6" key="1">
    <citation type="journal article" date="2019" name="ISME J.">
        <title>Isolation and characterization of a thermophilic sulfur- and iron-reducing thaumarchaeote from a terrestrial acidic hot spring.</title>
        <authorList>
            <person name="Kato S."/>
            <person name="Itoh T."/>
            <person name="Yuki M."/>
            <person name="Nagamori M."/>
            <person name="Ohnishi M."/>
            <person name="Uematsu K."/>
            <person name="Suzuki K."/>
            <person name="Takashina T."/>
            <person name="Ohkuma M."/>
        </authorList>
    </citation>
    <scope>NUCLEOTIDE SEQUENCE [LARGE SCALE GENOMIC DNA]</scope>
    <source>
        <strain evidence="5 6">NAS-02</strain>
    </source>
</reference>
<keyword evidence="3" id="KW-0804">Transcription</keyword>
<dbReference type="InterPro" id="IPR036390">
    <property type="entry name" value="WH_DNA-bd_sf"/>
</dbReference>
<dbReference type="Gene3D" id="1.10.10.10">
    <property type="entry name" value="Winged helix-like DNA-binding domain superfamily/Winged helix DNA-binding domain"/>
    <property type="match status" value="1"/>
</dbReference>
<keyword evidence="1" id="KW-0805">Transcription regulation</keyword>
<feature type="domain" description="HTH asnC-type" evidence="4">
    <location>
        <begin position="1"/>
        <end position="56"/>
    </location>
</feature>
<evidence type="ECO:0000256" key="1">
    <source>
        <dbReference type="ARBA" id="ARBA00023015"/>
    </source>
</evidence>
<dbReference type="InterPro" id="IPR011008">
    <property type="entry name" value="Dimeric_a/b-barrel"/>
</dbReference>
<organism evidence="5 6">
    <name type="scientific">Conexivisphaera calida</name>
    <dbReference type="NCBI Taxonomy" id="1874277"/>
    <lineage>
        <taxon>Archaea</taxon>
        <taxon>Nitrososphaerota</taxon>
        <taxon>Conexivisphaeria</taxon>
        <taxon>Conexivisphaerales</taxon>
        <taxon>Conexivisphaeraceae</taxon>
        <taxon>Conexivisphaera</taxon>
    </lineage>
</organism>
<name>A0A4P2VE38_9ARCH</name>
<dbReference type="PROSITE" id="PS00519">
    <property type="entry name" value="HTH_ASNC_1"/>
    <property type="match status" value="1"/>
</dbReference>
<dbReference type="PANTHER" id="PTHR43413">
    <property type="entry name" value="TRANSCRIPTIONAL REGULATOR, ASNC FAMILY"/>
    <property type="match status" value="1"/>
</dbReference>
<protein>
    <submittedName>
        <fullName evidence="5">HTH-type transcriptional regulator LysM</fullName>
    </submittedName>
</protein>
<dbReference type="AlphaFoldDB" id="A0A4P2VE38"/>
<dbReference type="Proteomes" id="UP000509448">
    <property type="component" value="Chromosome"/>
</dbReference>
<evidence type="ECO:0000259" key="4">
    <source>
        <dbReference type="PROSITE" id="PS50956"/>
    </source>
</evidence>
<dbReference type="InterPro" id="IPR036388">
    <property type="entry name" value="WH-like_DNA-bd_sf"/>
</dbReference>
<dbReference type="RefSeq" id="WP_174447982.1">
    <property type="nucleotide sequence ID" value="NZ_AP018732.1"/>
</dbReference>
<dbReference type="KEGG" id="ccai:NAS2_0270"/>
<dbReference type="CDD" id="cd00090">
    <property type="entry name" value="HTH_ARSR"/>
    <property type="match status" value="1"/>
</dbReference>
<keyword evidence="2" id="KW-0238">DNA-binding</keyword>
<dbReference type="Gene3D" id="3.30.70.920">
    <property type="match status" value="1"/>
</dbReference>
<dbReference type="InterPro" id="IPR019885">
    <property type="entry name" value="Tscrpt_reg_HTH_AsnC-type_CS"/>
</dbReference>
<dbReference type="PROSITE" id="PS50956">
    <property type="entry name" value="HTH_ASNC_2"/>
    <property type="match status" value="1"/>
</dbReference>
<dbReference type="SUPFAM" id="SSF46785">
    <property type="entry name" value="Winged helix' DNA-binding domain"/>
    <property type="match status" value="1"/>
</dbReference>
<dbReference type="InterPro" id="IPR000485">
    <property type="entry name" value="AsnC-type_HTH_dom"/>
</dbReference>
<dbReference type="GO" id="GO:0043565">
    <property type="term" value="F:sequence-specific DNA binding"/>
    <property type="evidence" value="ECO:0007669"/>
    <property type="project" value="InterPro"/>
</dbReference>
<accession>A0A4P2VE38</accession>
<proteinExistence type="predicted"/>
<dbReference type="InterPro" id="IPR011991">
    <property type="entry name" value="ArsR-like_HTH"/>
</dbReference>
<dbReference type="SUPFAM" id="SSF54909">
    <property type="entry name" value="Dimeric alpha+beta barrel"/>
    <property type="match status" value="1"/>
</dbReference>
<dbReference type="PRINTS" id="PR00033">
    <property type="entry name" value="HTHASNC"/>
</dbReference>
<dbReference type="InterPro" id="IPR050684">
    <property type="entry name" value="HTH-Siroheme_Decarb"/>
</dbReference>
<dbReference type="Pfam" id="PF01037">
    <property type="entry name" value="AsnC_trans_reg"/>
    <property type="match status" value="1"/>
</dbReference>
<evidence type="ECO:0000313" key="5">
    <source>
        <dbReference type="EMBL" id="BBE41663.1"/>
    </source>
</evidence>
<sequence length="138" mass="14889">MPSDDIDSKIIGMLKADARKPFVEIAKELGISEAAVRRRVRKLVESGAIKKFTIELGRLGGASAITLVAVEPGAQIRSIAERVRALDGVDRVYEITGQYDMAIFVGGESITDVNSTIDKIRSMDGVVGTNTVIILKED</sequence>
<dbReference type="SMART" id="SM00344">
    <property type="entry name" value="HTH_ASNC"/>
    <property type="match status" value="1"/>
</dbReference>
<dbReference type="EMBL" id="AP018732">
    <property type="protein sequence ID" value="BBE41663.1"/>
    <property type="molecule type" value="Genomic_DNA"/>
</dbReference>
<evidence type="ECO:0000313" key="6">
    <source>
        <dbReference type="Proteomes" id="UP000509448"/>
    </source>
</evidence>
<evidence type="ECO:0000256" key="3">
    <source>
        <dbReference type="ARBA" id="ARBA00023163"/>
    </source>
</evidence>